<feature type="binding site" evidence="14">
    <location>
        <position position="50"/>
    </location>
    <ligand>
        <name>FAD</name>
        <dbReference type="ChEBI" id="CHEBI:57692"/>
    </ligand>
</feature>
<feature type="binding site" evidence="14">
    <location>
        <begin position="179"/>
        <end position="186"/>
    </location>
    <ligand>
        <name>NAD(+)</name>
        <dbReference type="ChEBI" id="CHEBI:57540"/>
    </ligand>
</feature>
<evidence type="ECO:0000256" key="5">
    <source>
        <dbReference type="ARBA" id="ARBA00022490"/>
    </source>
</evidence>
<dbReference type="RefSeq" id="WP_008518795.1">
    <property type="nucleotide sequence ID" value="NZ_ACJM01000022.1"/>
</dbReference>
<dbReference type="GO" id="GO:0005737">
    <property type="term" value="C:cytoplasm"/>
    <property type="evidence" value="ECO:0007669"/>
    <property type="project" value="UniProtKB-SubCell"/>
</dbReference>
<dbReference type="SUPFAM" id="SSF55424">
    <property type="entry name" value="FAD/NAD-linked reductases, dimerisation (C-terminal) domain"/>
    <property type="match status" value="1"/>
</dbReference>
<evidence type="ECO:0000256" key="16">
    <source>
        <dbReference type="RuleBase" id="RU003692"/>
    </source>
</evidence>
<evidence type="ECO:0000256" key="11">
    <source>
        <dbReference type="ARBA" id="ARBA00023284"/>
    </source>
</evidence>
<evidence type="ECO:0000256" key="14">
    <source>
        <dbReference type="PIRSR" id="PIRSR000350-3"/>
    </source>
</evidence>
<feature type="binding site" evidence="14">
    <location>
        <position position="309"/>
    </location>
    <ligand>
        <name>FAD</name>
        <dbReference type="ChEBI" id="CHEBI:57692"/>
    </ligand>
</feature>
<keyword evidence="14" id="KW-0547">Nucleotide-binding</keyword>
<evidence type="ECO:0000313" key="19">
    <source>
        <dbReference type="EMBL" id="EEG76229.1"/>
    </source>
</evidence>
<dbReference type="AlphaFoldDB" id="C0GKB4"/>
<dbReference type="GO" id="GO:0050660">
    <property type="term" value="F:flavin adenine dinucleotide binding"/>
    <property type="evidence" value="ECO:0007669"/>
    <property type="project" value="InterPro"/>
</dbReference>
<keyword evidence="7 14" id="KW-0274">FAD</keyword>
<feature type="binding site" evidence="14">
    <location>
        <position position="202"/>
    </location>
    <ligand>
        <name>NAD(+)</name>
        <dbReference type="ChEBI" id="CHEBI:57540"/>
    </ligand>
</feature>
<evidence type="ECO:0000256" key="2">
    <source>
        <dbReference type="ARBA" id="ARBA00007532"/>
    </source>
</evidence>
<name>C0GKB4_DETAL</name>
<evidence type="ECO:0000256" key="8">
    <source>
        <dbReference type="ARBA" id="ARBA00023002"/>
    </source>
</evidence>
<dbReference type="InterPro" id="IPR001100">
    <property type="entry name" value="Pyr_nuc-diS_OxRdtase"/>
</dbReference>
<evidence type="ECO:0000256" key="12">
    <source>
        <dbReference type="ARBA" id="ARBA00049187"/>
    </source>
</evidence>
<feature type="domain" description="Pyridine nucleotide-disulphide oxidoreductase dimerisation" evidence="17">
    <location>
        <begin position="344"/>
        <end position="453"/>
    </location>
</feature>
<dbReference type="PROSITE" id="PS00076">
    <property type="entry name" value="PYRIDINE_REDOX_1"/>
    <property type="match status" value="1"/>
</dbReference>
<dbReference type="eggNOG" id="COG1249">
    <property type="taxonomic scope" value="Bacteria"/>
</dbReference>
<keyword evidence="6 16" id="KW-0285">Flavoprotein</keyword>
<evidence type="ECO:0000259" key="17">
    <source>
        <dbReference type="Pfam" id="PF02852"/>
    </source>
</evidence>
<evidence type="ECO:0000256" key="3">
    <source>
        <dbReference type="ARBA" id="ARBA00012608"/>
    </source>
</evidence>
<dbReference type="PIRSF" id="PIRSF000350">
    <property type="entry name" value="Mercury_reductase_MerA"/>
    <property type="match status" value="1"/>
</dbReference>
<comment type="subcellular location">
    <subcellularLocation>
        <location evidence="1">Cytoplasm</location>
    </subcellularLocation>
</comment>
<proteinExistence type="inferred from homology"/>
<dbReference type="EMBL" id="ACJM01000022">
    <property type="protein sequence ID" value="EEG76229.1"/>
    <property type="molecule type" value="Genomic_DNA"/>
</dbReference>
<gene>
    <name evidence="19" type="ORF">DealDRAFT_2923</name>
</gene>
<evidence type="ECO:0000256" key="13">
    <source>
        <dbReference type="PIRSR" id="PIRSR000350-2"/>
    </source>
</evidence>
<comment type="similarity">
    <text evidence="2 16">Belongs to the class-I pyridine nucleotide-disulfide oxidoreductase family.</text>
</comment>
<feature type="active site" description="Proton acceptor" evidence="13">
    <location>
        <position position="442"/>
    </location>
</feature>
<comment type="catalytic activity">
    <reaction evidence="12 16">
        <text>N(6)-[(R)-dihydrolipoyl]-L-lysyl-[protein] + NAD(+) = N(6)-[(R)-lipoyl]-L-lysyl-[protein] + NADH + H(+)</text>
        <dbReference type="Rhea" id="RHEA:15045"/>
        <dbReference type="Rhea" id="RHEA-COMP:10474"/>
        <dbReference type="Rhea" id="RHEA-COMP:10475"/>
        <dbReference type="ChEBI" id="CHEBI:15378"/>
        <dbReference type="ChEBI" id="CHEBI:57540"/>
        <dbReference type="ChEBI" id="CHEBI:57945"/>
        <dbReference type="ChEBI" id="CHEBI:83099"/>
        <dbReference type="ChEBI" id="CHEBI:83100"/>
        <dbReference type="EC" id="1.8.1.4"/>
    </reaction>
</comment>
<dbReference type="FunFam" id="3.30.390.30:FF:000001">
    <property type="entry name" value="Dihydrolipoyl dehydrogenase"/>
    <property type="match status" value="1"/>
</dbReference>
<keyword evidence="20" id="KW-1185">Reference proteome</keyword>
<accession>C0GKB4</accession>
<evidence type="ECO:0000256" key="9">
    <source>
        <dbReference type="ARBA" id="ARBA00023027"/>
    </source>
</evidence>
<dbReference type="OrthoDB" id="9807946at2"/>
<keyword evidence="10" id="KW-1015">Disulfide bond</keyword>
<reference evidence="19 20" key="1">
    <citation type="submission" date="2009-02" db="EMBL/GenBank/DDBJ databases">
        <title>Sequencing of the draft genome and assembly of Dethiobacter alkaliphilus AHT 1.</title>
        <authorList>
            <consortium name="US DOE Joint Genome Institute (JGI-PGF)"/>
            <person name="Lucas S."/>
            <person name="Copeland A."/>
            <person name="Lapidus A."/>
            <person name="Glavina del Rio T."/>
            <person name="Dalin E."/>
            <person name="Tice H."/>
            <person name="Bruce D."/>
            <person name="Goodwin L."/>
            <person name="Pitluck S."/>
            <person name="Larimer F."/>
            <person name="Land M.L."/>
            <person name="Hauser L."/>
            <person name="Muyzer G."/>
        </authorList>
    </citation>
    <scope>NUCLEOTIDE SEQUENCE [LARGE SCALE GENOMIC DNA]</scope>
    <source>
        <strain evidence="19 20">AHT 1</strain>
    </source>
</reference>
<organism evidence="19 20">
    <name type="scientific">Dethiobacter alkaliphilus AHT 1</name>
    <dbReference type="NCBI Taxonomy" id="555088"/>
    <lineage>
        <taxon>Bacteria</taxon>
        <taxon>Bacillati</taxon>
        <taxon>Bacillota</taxon>
        <taxon>Dethiobacteria</taxon>
        <taxon>Dethiobacterales</taxon>
        <taxon>Dethiobacteraceae</taxon>
        <taxon>Dethiobacter</taxon>
    </lineage>
</organism>
<evidence type="ECO:0000256" key="1">
    <source>
        <dbReference type="ARBA" id="ARBA00004496"/>
    </source>
</evidence>
<keyword evidence="11 16" id="KW-0676">Redox-active center</keyword>
<evidence type="ECO:0000313" key="20">
    <source>
        <dbReference type="Proteomes" id="UP000006443"/>
    </source>
</evidence>
<feature type="disulfide bond" description="Redox-active" evidence="15">
    <location>
        <begin position="41"/>
        <end position="46"/>
    </location>
</feature>
<evidence type="ECO:0000256" key="7">
    <source>
        <dbReference type="ARBA" id="ARBA00022827"/>
    </source>
</evidence>
<dbReference type="Pfam" id="PF07992">
    <property type="entry name" value="Pyr_redox_2"/>
    <property type="match status" value="1"/>
</dbReference>
<comment type="miscellaneous">
    <text evidence="16">The active site is a redox-active disulfide bond.</text>
</comment>
<dbReference type="Pfam" id="PF02852">
    <property type="entry name" value="Pyr_redox_dim"/>
    <property type="match status" value="1"/>
</dbReference>
<evidence type="ECO:0000256" key="10">
    <source>
        <dbReference type="ARBA" id="ARBA00023157"/>
    </source>
</evidence>
<dbReference type="PRINTS" id="PR00411">
    <property type="entry name" value="PNDRDTASEI"/>
</dbReference>
<dbReference type="NCBIfam" id="TIGR01350">
    <property type="entry name" value="lipoamide_DH"/>
    <property type="match status" value="1"/>
</dbReference>
<dbReference type="InterPro" id="IPR036188">
    <property type="entry name" value="FAD/NAD-bd_sf"/>
</dbReference>
<dbReference type="Gene3D" id="3.30.390.30">
    <property type="match status" value="1"/>
</dbReference>
<dbReference type="GO" id="GO:0004148">
    <property type="term" value="F:dihydrolipoyl dehydrogenase (NADH) activity"/>
    <property type="evidence" value="ECO:0007669"/>
    <property type="project" value="UniProtKB-EC"/>
</dbReference>
<dbReference type="InterPro" id="IPR050151">
    <property type="entry name" value="Class-I_Pyr_Nuc-Dis_Oxidored"/>
</dbReference>
<feature type="domain" description="FAD/NAD(P)-binding" evidence="18">
    <location>
        <begin position="4"/>
        <end position="325"/>
    </location>
</feature>
<dbReference type="Gene3D" id="3.50.50.60">
    <property type="entry name" value="FAD/NAD(P)-binding domain"/>
    <property type="match status" value="2"/>
</dbReference>
<evidence type="ECO:0000256" key="4">
    <source>
        <dbReference type="ARBA" id="ARBA00016961"/>
    </source>
</evidence>
<dbReference type="EC" id="1.8.1.4" evidence="3 16"/>
<protein>
    <recommendedName>
        <fullName evidence="4 16">Dihydrolipoyl dehydrogenase</fullName>
        <ecNumber evidence="3 16">1.8.1.4</ecNumber>
    </recommendedName>
</protein>
<feature type="binding site" evidence="14">
    <location>
        <begin position="142"/>
        <end position="144"/>
    </location>
    <ligand>
        <name>FAD</name>
        <dbReference type="ChEBI" id="CHEBI:57692"/>
    </ligand>
</feature>
<comment type="cofactor">
    <cofactor evidence="14 16">
        <name>FAD</name>
        <dbReference type="ChEBI" id="CHEBI:57692"/>
    </cofactor>
    <text evidence="14 16">Binds 1 FAD per subunit.</text>
</comment>
<comment type="caution">
    <text evidence="19">The sequence shown here is derived from an EMBL/GenBank/DDBJ whole genome shotgun (WGS) entry which is preliminary data.</text>
</comment>
<dbReference type="InterPro" id="IPR012999">
    <property type="entry name" value="Pyr_OxRdtase_I_AS"/>
</dbReference>
<dbReference type="InterPro" id="IPR023753">
    <property type="entry name" value="FAD/NAD-binding_dom"/>
</dbReference>
<dbReference type="PRINTS" id="PR00368">
    <property type="entry name" value="FADPNR"/>
</dbReference>
<keyword evidence="8 16" id="KW-0560">Oxidoreductase</keyword>
<dbReference type="GO" id="GO:0006103">
    <property type="term" value="P:2-oxoglutarate metabolic process"/>
    <property type="evidence" value="ECO:0007669"/>
    <property type="project" value="TreeGrafter"/>
</dbReference>
<dbReference type="InterPro" id="IPR016156">
    <property type="entry name" value="FAD/NAD-linked_Rdtase_dimer_sf"/>
</dbReference>
<dbReference type="PANTHER" id="PTHR22912:SF217">
    <property type="entry name" value="DIHYDROLIPOYL DEHYDROGENASE"/>
    <property type="match status" value="1"/>
</dbReference>
<evidence type="ECO:0000259" key="18">
    <source>
        <dbReference type="Pfam" id="PF07992"/>
    </source>
</evidence>
<sequence>MEHYQLAVIGGGPGGYTAALRGSALGLKTILVERDALGGTCLNYGCIPTKVLTNSAGLFKKIKGAEDFGIETQGLSFSFSKIQERKKYVIDKLVQGVDGLLKGAKVDVFSGEGRLVTPTKLELKRDSGEVIEVSVEKVILATGSQEVKLPLEGMDLPGVLTSKEALSLEEVPKNLTIIGGGVIGMEMASVFASFGSSVTVVELLPRILPTVDAEMSRRLTPLLRKQGINIMTKTKLEGIKERDGGLAVKVTTRKGEERLSADTVLISVGRRPDFGGQDLDSLGIEYDKTGIKVNENMETTVPGIYAVGDVASSGHLLAHVATHQGVIAAENVAGANEVYKEEAVPACIFTSPELASVGLTEEEAKEKGYKLKIGKFPFTANGKAFIQGESEGSVKIIADEELGTILGVHILGPHASDLIQEGTVAVANKVTAHNLADIIHPHPTLCEATWEAAMSISKSPIHIRK</sequence>
<feature type="binding site" evidence="14">
    <location>
        <position position="113"/>
    </location>
    <ligand>
        <name>FAD</name>
        <dbReference type="ChEBI" id="CHEBI:57692"/>
    </ligand>
</feature>
<evidence type="ECO:0000256" key="6">
    <source>
        <dbReference type="ARBA" id="ARBA00022630"/>
    </source>
</evidence>
<evidence type="ECO:0000256" key="15">
    <source>
        <dbReference type="PIRSR" id="PIRSR000350-4"/>
    </source>
</evidence>
<dbReference type="InterPro" id="IPR006258">
    <property type="entry name" value="Lipoamide_DH"/>
</dbReference>
<keyword evidence="5" id="KW-0963">Cytoplasm</keyword>
<dbReference type="InterPro" id="IPR004099">
    <property type="entry name" value="Pyr_nucl-diS_OxRdtase_dimer"/>
</dbReference>
<keyword evidence="9 14" id="KW-0520">NAD</keyword>
<dbReference type="PANTHER" id="PTHR22912">
    <property type="entry name" value="DISULFIDE OXIDOREDUCTASE"/>
    <property type="match status" value="1"/>
</dbReference>
<dbReference type="Proteomes" id="UP000006443">
    <property type="component" value="Unassembled WGS sequence"/>
</dbReference>
<dbReference type="SUPFAM" id="SSF51905">
    <property type="entry name" value="FAD/NAD(P)-binding domain"/>
    <property type="match status" value="1"/>
</dbReference>
<feature type="binding site" evidence="14">
    <location>
        <position position="269"/>
    </location>
    <ligand>
        <name>NAD(+)</name>
        <dbReference type="ChEBI" id="CHEBI:57540"/>
    </ligand>
</feature>
<dbReference type="STRING" id="555088.DealDRAFT_2923"/>